<keyword evidence="8" id="KW-0498">Mitosis</keyword>
<evidence type="ECO:0000313" key="12">
    <source>
        <dbReference type="Proteomes" id="UP001152795"/>
    </source>
</evidence>
<dbReference type="AlphaFoldDB" id="A0A6S7GJU2"/>
<organism evidence="11 12">
    <name type="scientific">Paramuricea clavata</name>
    <name type="common">Red gorgonian</name>
    <name type="synonym">Violescent sea-whip</name>
    <dbReference type="NCBI Taxonomy" id="317549"/>
    <lineage>
        <taxon>Eukaryota</taxon>
        <taxon>Metazoa</taxon>
        <taxon>Cnidaria</taxon>
        <taxon>Anthozoa</taxon>
        <taxon>Octocorallia</taxon>
        <taxon>Malacalcyonacea</taxon>
        <taxon>Plexauridae</taxon>
        <taxon>Paramuricea</taxon>
    </lineage>
</organism>
<comment type="subcellular location">
    <subcellularLocation>
        <location evidence="1">Chromosome</location>
    </subcellularLocation>
    <subcellularLocation>
        <location evidence="2">Cytoplasm</location>
    </subcellularLocation>
</comment>
<protein>
    <recommendedName>
        <fullName evidence="4">Condensin complex subunit 2</fullName>
    </recommendedName>
</protein>
<evidence type="ECO:0000256" key="6">
    <source>
        <dbReference type="ARBA" id="ARBA00022490"/>
    </source>
</evidence>
<evidence type="ECO:0000256" key="8">
    <source>
        <dbReference type="ARBA" id="ARBA00022776"/>
    </source>
</evidence>
<proteinExistence type="inferred from homology"/>
<evidence type="ECO:0000256" key="10">
    <source>
        <dbReference type="ARBA" id="ARBA00023306"/>
    </source>
</evidence>
<sequence length="166" mass="18629">DDGDDDVFDGEDAGGFNEYSSQTLSSFNNETVFQGDNLVAQPNKPLYKCHIQVQKIDIAYSKTAKKIDVKKVKRAMWDVMSSTPRDADKENMPENNATEDIVKESVTKPCNFTELYHTIPSKMSKQMAKNLSIPIAFVCLLHLANEKNLKLEGRTSMDDFTITQGV</sequence>
<dbReference type="GO" id="GO:0005737">
    <property type="term" value="C:cytoplasm"/>
    <property type="evidence" value="ECO:0007669"/>
    <property type="project" value="UniProtKB-SubCell"/>
</dbReference>
<dbReference type="Pfam" id="PF05786">
    <property type="entry name" value="Cnd2"/>
    <property type="match status" value="1"/>
</dbReference>
<evidence type="ECO:0000256" key="3">
    <source>
        <dbReference type="ARBA" id="ARBA00009471"/>
    </source>
</evidence>
<evidence type="ECO:0000256" key="5">
    <source>
        <dbReference type="ARBA" id="ARBA00022454"/>
    </source>
</evidence>
<evidence type="ECO:0000256" key="1">
    <source>
        <dbReference type="ARBA" id="ARBA00004286"/>
    </source>
</evidence>
<keyword evidence="6" id="KW-0963">Cytoplasm</keyword>
<dbReference type="InterPro" id="IPR022816">
    <property type="entry name" value="Condensin_barren_su2"/>
</dbReference>
<keyword evidence="12" id="KW-1185">Reference proteome</keyword>
<keyword evidence="9" id="KW-0226">DNA condensation</keyword>
<evidence type="ECO:0000256" key="4">
    <source>
        <dbReference type="ARBA" id="ARBA00016065"/>
    </source>
</evidence>
<evidence type="ECO:0000256" key="9">
    <source>
        <dbReference type="ARBA" id="ARBA00023067"/>
    </source>
</evidence>
<dbReference type="GO" id="GO:0003682">
    <property type="term" value="F:chromatin binding"/>
    <property type="evidence" value="ECO:0007669"/>
    <property type="project" value="TreeGrafter"/>
</dbReference>
<comment type="caution">
    <text evidence="11">The sequence shown here is derived from an EMBL/GenBank/DDBJ whole genome shotgun (WGS) entry which is preliminary data.</text>
</comment>
<name>A0A6S7GJU2_PARCT</name>
<reference evidence="11" key="1">
    <citation type="submission" date="2020-04" db="EMBL/GenBank/DDBJ databases">
        <authorList>
            <person name="Alioto T."/>
            <person name="Alioto T."/>
            <person name="Gomez Garrido J."/>
        </authorList>
    </citation>
    <scope>NUCLEOTIDE SEQUENCE</scope>
    <source>
        <strain evidence="11">A484AB</strain>
    </source>
</reference>
<evidence type="ECO:0000256" key="2">
    <source>
        <dbReference type="ARBA" id="ARBA00004496"/>
    </source>
</evidence>
<dbReference type="EMBL" id="CACRXK020001491">
    <property type="protein sequence ID" value="CAB3989446.1"/>
    <property type="molecule type" value="Genomic_DNA"/>
</dbReference>
<gene>
    <name evidence="11" type="ORF">PACLA_8A000391</name>
</gene>
<evidence type="ECO:0000256" key="7">
    <source>
        <dbReference type="ARBA" id="ARBA00022618"/>
    </source>
</evidence>
<feature type="non-terminal residue" evidence="11">
    <location>
        <position position="1"/>
    </location>
</feature>
<accession>A0A6S7GJU2</accession>
<dbReference type="PANTHER" id="PTHR13108:SF9">
    <property type="entry name" value="CONDENSIN COMPLEX SUBUNIT 2"/>
    <property type="match status" value="1"/>
</dbReference>
<dbReference type="Proteomes" id="UP001152795">
    <property type="component" value="Unassembled WGS sequence"/>
</dbReference>
<dbReference type="GO" id="GO:0000796">
    <property type="term" value="C:condensin complex"/>
    <property type="evidence" value="ECO:0007669"/>
    <property type="project" value="InterPro"/>
</dbReference>
<dbReference type="OrthoDB" id="362021at2759"/>
<dbReference type="GO" id="GO:0051301">
    <property type="term" value="P:cell division"/>
    <property type="evidence" value="ECO:0007669"/>
    <property type="project" value="UniProtKB-KW"/>
</dbReference>
<comment type="similarity">
    <text evidence="3">Belongs to the CND2 (condensin subunit 2) family.</text>
</comment>
<keyword evidence="10" id="KW-0131">Cell cycle</keyword>
<keyword evidence="7" id="KW-0132">Cell division</keyword>
<dbReference type="GO" id="GO:0007076">
    <property type="term" value="P:mitotic chromosome condensation"/>
    <property type="evidence" value="ECO:0007669"/>
    <property type="project" value="InterPro"/>
</dbReference>
<dbReference type="PANTHER" id="PTHR13108">
    <property type="entry name" value="CONDENSIN COMPLEX SUBUNIT 2"/>
    <property type="match status" value="1"/>
</dbReference>
<keyword evidence="5" id="KW-0158">Chromosome</keyword>
<evidence type="ECO:0000313" key="11">
    <source>
        <dbReference type="EMBL" id="CAB3989446.1"/>
    </source>
</evidence>